<dbReference type="InterPro" id="IPR000182">
    <property type="entry name" value="GNAT_dom"/>
</dbReference>
<comment type="caution">
    <text evidence="2">The sequence shown here is derived from an EMBL/GenBank/DDBJ whole genome shotgun (WGS) entry which is preliminary data.</text>
</comment>
<dbReference type="SUPFAM" id="SSF55729">
    <property type="entry name" value="Acyl-CoA N-acyltransferases (Nat)"/>
    <property type="match status" value="1"/>
</dbReference>
<proteinExistence type="predicted"/>
<dbReference type="PROSITE" id="PS51186">
    <property type="entry name" value="GNAT"/>
    <property type="match status" value="1"/>
</dbReference>
<reference evidence="2 3" key="1">
    <citation type="submission" date="2024-08" db="EMBL/GenBank/DDBJ databases">
        <title>Two novel Cytobacillus novel species.</title>
        <authorList>
            <person name="Liu G."/>
        </authorList>
    </citation>
    <scope>NUCLEOTIDE SEQUENCE [LARGE SCALE GENOMIC DNA]</scope>
    <source>
        <strain evidence="2 3">FJAT-54145</strain>
    </source>
</reference>
<organism evidence="2 3">
    <name type="scientific">Cytobacillus spartinae</name>
    <dbReference type="NCBI Taxonomy" id="3299023"/>
    <lineage>
        <taxon>Bacteria</taxon>
        <taxon>Bacillati</taxon>
        <taxon>Bacillota</taxon>
        <taxon>Bacilli</taxon>
        <taxon>Bacillales</taxon>
        <taxon>Bacillaceae</taxon>
        <taxon>Cytobacillus</taxon>
    </lineage>
</organism>
<evidence type="ECO:0000313" key="3">
    <source>
        <dbReference type="Proteomes" id="UP001601059"/>
    </source>
</evidence>
<evidence type="ECO:0000313" key="2">
    <source>
        <dbReference type="EMBL" id="MFE8699948.1"/>
    </source>
</evidence>
<sequence length="264" mass="30455">MSLPIMTRDLAYKLDMLDAYYVEARMSGIEDQDIEIKRLGNSLVLMAKHILIDQFNSIRGFTIEDEPFLNDMLNLYVRNDIKVRLDILPSELNSEIATTLNEHQIIQKGFHTVFYRECTKLEDSIGSKVKVRKILKDELDMFLTTYLKGFGIPESFLDRAKEQRKFWTDVPEFHLYMAMLDDVPVGASVLYIRDEIGYLAGASTLVEYRGIGCQQQQLVKRMNDAADLGCRLLTTQAQFHSTSQRNMQRNGFQIAFTKGIWGMK</sequence>
<name>A0ABW6KAJ5_9BACI</name>
<dbReference type="RefSeq" id="WP_389358579.1">
    <property type="nucleotide sequence ID" value="NZ_JBIACK010000001.1"/>
</dbReference>
<dbReference type="InterPro" id="IPR016181">
    <property type="entry name" value="Acyl_CoA_acyltransferase"/>
</dbReference>
<dbReference type="Proteomes" id="UP001601059">
    <property type="component" value="Unassembled WGS sequence"/>
</dbReference>
<feature type="domain" description="N-acetyltransferase" evidence="1">
    <location>
        <begin position="129"/>
        <end position="264"/>
    </location>
</feature>
<keyword evidence="3" id="KW-1185">Reference proteome</keyword>
<gene>
    <name evidence="2" type="ORF">ACFYKX_04845</name>
</gene>
<protein>
    <recommendedName>
        <fullName evidence="1">N-acetyltransferase domain-containing protein</fullName>
    </recommendedName>
</protein>
<dbReference type="EMBL" id="JBIACK010000001">
    <property type="protein sequence ID" value="MFE8699948.1"/>
    <property type="molecule type" value="Genomic_DNA"/>
</dbReference>
<dbReference type="Gene3D" id="3.40.630.30">
    <property type="match status" value="1"/>
</dbReference>
<evidence type="ECO:0000259" key="1">
    <source>
        <dbReference type="PROSITE" id="PS51186"/>
    </source>
</evidence>
<accession>A0ABW6KAJ5</accession>